<protein>
    <recommendedName>
        <fullName evidence="3">Adenylyl-sulfate kinase</fullName>
    </recommendedName>
</protein>
<dbReference type="RefSeq" id="WP_120685152.1">
    <property type="nucleotide sequence ID" value="NZ_RBAL01000037.1"/>
</dbReference>
<comment type="caution">
    <text evidence="1">The sequence shown here is derived from an EMBL/GenBank/DDBJ whole genome shotgun (WGS) entry which is preliminary data.</text>
</comment>
<evidence type="ECO:0000313" key="2">
    <source>
        <dbReference type="Proteomes" id="UP000272474"/>
    </source>
</evidence>
<evidence type="ECO:0008006" key="3">
    <source>
        <dbReference type="Google" id="ProtNLM"/>
    </source>
</evidence>
<dbReference type="Pfam" id="PF13671">
    <property type="entry name" value="AAA_33"/>
    <property type="match status" value="1"/>
</dbReference>
<dbReference type="OrthoDB" id="7889077at2"/>
<dbReference type="SUPFAM" id="SSF52540">
    <property type="entry name" value="P-loop containing nucleoside triphosphate hydrolases"/>
    <property type="match status" value="1"/>
</dbReference>
<organism evidence="1 2">
    <name type="scientific">Streptomyces hoynatensis</name>
    <dbReference type="NCBI Taxonomy" id="1141874"/>
    <lineage>
        <taxon>Bacteria</taxon>
        <taxon>Bacillati</taxon>
        <taxon>Actinomycetota</taxon>
        <taxon>Actinomycetes</taxon>
        <taxon>Kitasatosporales</taxon>
        <taxon>Streptomycetaceae</taxon>
        <taxon>Streptomyces</taxon>
    </lineage>
</organism>
<dbReference type="Gene3D" id="3.40.50.300">
    <property type="entry name" value="P-loop containing nucleotide triphosphate hydrolases"/>
    <property type="match status" value="1"/>
</dbReference>
<sequence>MIPVLWLCGPSCVGKSTVGWQVHTELGRRLGRTAYLDLAQVGFLRPAPPDDREGHRLKAANLAALWPRFLAAGARCLVLSGPVHDQDTARSYAAALPHASSLTLCRLRADEAVLRERVLLRGRGGGPAIPGDELRGRDPETLRRHADRAAREAAALDRAGLPWTTVDATHGTPAEVAARVLTATGDTTGDWPRSAP</sequence>
<dbReference type="Proteomes" id="UP000272474">
    <property type="component" value="Unassembled WGS sequence"/>
</dbReference>
<reference evidence="1 2" key="1">
    <citation type="journal article" date="2014" name="Int. J. Syst. Evol. Microbiol.">
        <title>Streptomyces hoynatensis sp. nov., isolated from deep marine sediment.</title>
        <authorList>
            <person name="Veyisoglu A."/>
            <person name="Sahin N."/>
        </authorList>
    </citation>
    <scope>NUCLEOTIDE SEQUENCE [LARGE SCALE GENOMIC DNA]</scope>
    <source>
        <strain evidence="1 2">KCTC 29097</strain>
    </source>
</reference>
<evidence type="ECO:0000313" key="1">
    <source>
        <dbReference type="EMBL" id="RKN35166.1"/>
    </source>
</evidence>
<accession>A0A3A9YLS9</accession>
<gene>
    <name evidence="1" type="ORF">D7294_30995</name>
</gene>
<dbReference type="EMBL" id="RBAL01000037">
    <property type="protein sequence ID" value="RKN35166.1"/>
    <property type="molecule type" value="Genomic_DNA"/>
</dbReference>
<dbReference type="AlphaFoldDB" id="A0A3A9YLS9"/>
<keyword evidence="2" id="KW-1185">Reference proteome</keyword>
<proteinExistence type="predicted"/>
<name>A0A3A9YLS9_9ACTN</name>
<dbReference type="InterPro" id="IPR027417">
    <property type="entry name" value="P-loop_NTPase"/>
</dbReference>